<dbReference type="AlphaFoldDB" id="A0A9P9GMR8"/>
<reference evidence="9" key="1">
    <citation type="journal article" date="2021" name="Nat. Commun.">
        <title>Genetic determinants of endophytism in the Arabidopsis root mycobiome.</title>
        <authorList>
            <person name="Mesny F."/>
            <person name="Miyauchi S."/>
            <person name="Thiergart T."/>
            <person name="Pickel B."/>
            <person name="Atanasova L."/>
            <person name="Karlsson M."/>
            <person name="Huettel B."/>
            <person name="Barry K.W."/>
            <person name="Haridas S."/>
            <person name="Chen C."/>
            <person name="Bauer D."/>
            <person name="Andreopoulos W."/>
            <person name="Pangilinan J."/>
            <person name="LaButti K."/>
            <person name="Riley R."/>
            <person name="Lipzen A."/>
            <person name="Clum A."/>
            <person name="Drula E."/>
            <person name="Henrissat B."/>
            <person name="Kohler A."/>
            <person name="Grigoriev I.V."/>
            <person name="Martin F.M."/>
            <person name="Hacquard S."/>
        </authorList>
    </citation>
    <scope>NUCLEOTIDE SEQUENCE</scope>
    <source>
        <strain evidence="9">MPI-CAGE-AT-0023</strain>
    </source>
</reference>
<feature type="transmembrane region" description="Helical" evidence="7">
    <location>
        <begin position="459"/>
        <end position="479"/>
    </location>
</feature>
<protein>
    <submittedName>
        <fullName evidence="9">Amidase signature domain-containing protein</fullName>
    </submittedName>
</protein>
<feature type="transmembrane region" description="Helical" evidence="7">
    <location>
        <begin position="188"/>
        <end position="206"/>
    </location>
</feature>
<keyword evidence="3 7" id="KW-0812">Transmembrane</keyword>
<feature type="domain" description="Amidase" evidence="8">
    <location>
        <begin position="610"/>
        <end position="992"/>
    </location>
</feature>
<evidence type="ECO:0000313" key="9">
    <source>
        <dbReference type="EMBL" id="KAH7240757.1"/>
    </source>
</evidence>
<accession>A0A9P9GMR8</accession>
<keyword evidence="5 7" id="KW-0472">Membrane</keyword>
<dbReference type="PANTHER" id="PTHR30618:SF0">
    <property type="entry name" value="PURINE-URACIL PERMEASE NCS1"/>
    <property type="match status" value="1"/>
</dbReference>
<dbReference type="InterPro" id="IPR036928">
    <property type="entry name" value="AS_sf"/>
</dbReference>
<dbReference type="Proteomes" id="UP000720189">
    <property type="component" value="Unassembled WGS sequence"/>
</dbReference>
<feature type="transmembrane region" description="Helical" evidence="7">
    <location>
        <begin position="499"/>
        <end position="521"/>
    </location>
</feature>
<gene>
    <name evidence="9" type="ORF">BKA55DRAFT_596162</name>
</gene>
<comment type="caution">
    <text evidence="9">The sequence shown here is derived from an EMBL/GenBank/DDBJ whole genome shotgun (WGS) entry which is preliminary data.</text>
</comment>
<feature type="compositionally biased region" description="Polar residues" evidence="6">
    <location>
        <begin position="704"/>
        <end position="718"/>
    </location>
</feature>
<dbReference type="GO" id="GO:0005886">
    <property type="term" value="C:plasma membrane"/>
    <property type="evidence" value="ECO:0007669"/>
    <property type="project" value="TreeGrafter"/>
</dbReference>
<dbReference type="InterPro" id="IPR045225">
    <property type="entry name" value="Uracil/uridine/allantoin_perm"/>
</dbReference>
<dbReference type="SUPFAM" id="SSF75304">
    <property type="entry name" value="Amidase signature (AS) enzymes"/>
    <property type="match status" value="1"/>
</dbReference>
<dbReference type="OrthoDB" id="2018619at2759"/>
<feature type="transmembrane region" description="Helical" evidence="7">
    <location>
        <begin position="218"/>
        <end position="238"/>
    </location>
</feature>
<comment type="similarity">
    <text evidence="2">Belongs to the purine-cytosine permease (2.A.39) family.</text>
</comment>
<dbReference type="RefSeq" id="XP_046046271.1">
    <property type="nucleotide sequence ID" value="XM_046195908.1"/>
</dbReference>
<feature type="transmembrane region" description="Helical" evidence="7">
    <location>
        <begin position="344"/>
        <end position="368"/>
    </location>
</feature>
<dbReference type="InterPro" id="IPR001248">
    <property type="entry name" value="Pur-cyt_permease"/>
</dbReference>
<evidence type="ECO:0000256" key="5">
    <source>
        <dbReference type="ARBA" id="ARBA00023136"/>
    </source>
</evidence>
<organism evidence="9 10">
    <name type="scientific">Fusarium redolens</name>
    <dbReference type="NCBI Taxonomy" id="48865"/>
    <lineage>
        <taxon>Eukaryota</taxon>
        <taxon>Fungi</taxon>
        <taxon>Dikarya</taxon>
        <taxon>Ascomycota</taxon>
        <taxon>Pezizomycotina</taxon>
        <taxon>Sordariomycetes</taxon>
        <taxon>Hypocreomycetidae</taxon>
        <taxon>Hypocreales</taxon>
        <taxon>Nectriaceae</taxon>
        <taxon>Fusarium</taxon>
        <taxon>Fusarium redolens species complex</taxon>
    </lineage>
</organism>
<dbReference type="Pfam" id="PF01425">
    <property type="entry name" value="Amidase"/>
    <property type="match status" value="1"/>
</dbReference>
<dbReference type="InterPro" id="IPR023631">
    <property type="entry name" value="Amidase_dom"/>
</dbReference>
<proteinExistence type="inferred from homology"/>
<feature type="transmembrane region" description="Helical" evidence="7">
    <location>
        <begin position="91"/>
        <end position="110"/>
    </location>
</feature>
<sequence length="1013" mass="111066">MVNLPSRSELTAHFQSKEAFVNFVKTSETADGQTRVGNERWSNKDLESTPPEHRNWTWYNLPLYWFSNQFSLTGWNTGSSLIAVGLTWQQSFVSCVLGALLASLVVICMARPGVQYHIGFPVLARSSMGMYGAYFFIFIRAIVCIVWYGIQTFYGGSILSVMLRCIFGSSWQNFANTLSENADISSKVLLAFFLVWLMQFPFMWVHPRNIHYVFTVKGFTMPIAAFAIFGWCMANGGGLNGMNMASKEAEAAASTTPLGWSIMSGINVIMGGLSPMLVNQPDLARYCQKTRDAGPLQGVSVFVSSVIVFFLGLASTASMQTVYGEAYWNIWDLLDSILDHHWNAGARAGVFFLALAFLLGVFATNFGANSIPFGSDMTGLFPRWLTIRRGQIVCAILGICVVPWKLMANAQAFLSFLGSYNIFMAPLCAVIIVDYVYVRKGNIHVPSCYDGSKHGLYHFWSGVNWVGCLAWIGGTTMGLPGLVGQYQPHLLSDASRYMYMMGWLLTFVTAGVVYAIGVQFVNIRVFPAGRATAKTWEWLAKDGREGFYEDEREGQVIYAQASPSADKTEGEVNAKADDSSLCLAMLVQPYQLSATDVVAKIRDGQLTVEEYTQSLLARIKERDPIVKAWAYINPDQVLKEARKLDQVPKQERGPLHGVAIAVKDVIYTKDDGPQVDAASIIILRQAGALILGKTTTTEFAATTQGPQTTNPHDSSRTPGGSSSGSGAVVADFQAPISLGTQTGGSTIRPASFNGIYGFKPTWNSISREGQKVFSLILDTLGIYARTVEDLNLLADVFALKDDEPPNQEYSIKNGKFAICKTMVWPQAGTGLIKAMDKAVELLRSSGATVEEIEIPEHLQDLPKWHSIIFNTDGRTAFLPEYRVDKSQIADQLVGHVENRLKISRAAQLKAFDDIAAARPVVDAMLGKYDAVFVPSVPDEATEGIEATGSAAFNLIWTALHNPVINIPGFAGENGMPIGLSLVAPRYHDRKLLVVSQEVGKLFEVSGGWKSQIV</sequence>
<evidence type="ECO:0000256" key="3">
    <source>
        <dbReference type="ARBA" id="ARBA00022692"/>
    </source>
</evidence>
<dbReference type="EMBL" id="JAGMUX010000013">
    <property type="protein sequence ID" value="KAH7240757.1"/>
    <property type="molecule type" value="Genomic_DNA"/>
</dbReference>
<dbReference type="Pfam" id="PF02133">
    <property type="entry name" value="Transp_cyt_pur"/>
    <property type="match status" value="1"/>
</dbReference>
<keyword evidence="4 7" id="KW-1133">Transmembrane helix</keyword>
<evidence type="ECO:0000256" key="2">
    <source>
        <dbReference type="ARBA" id="ARBA00008974"/>
    </source>
</evidence>
<dbReference type="Gene3D" id="3.90.1300.10">
    <property type="entry name" value="Amidase signature (AS) domain"/>
    <property type="match status" value="1"/>
</dbReference>
<evidence type="ECO:0000259" key="8">
    <source>
        <dbReference type="Pfam" id="PF01425"/>
    </source>
</evidence>
<feature type="transmembrane region" description="Helical" evidence="7">
    <location>
        <begin position="131"/>
        <end position="150"/>
    </location>
</feature>
<feature type="transmembrane region" description="Helical" evidence="7">
    <location>
        <begin position="299"/>
        <end position="324"/>
    </location>
</feature>
<evidence type="ECO:0000256" key="6">
    <source>
        <dbReference type="SAM" id="MobiDB-lite"/>
    </source>
</evidence>
<evidence type="ECO:0000256" key="1">
    <source>
        <dbReference type="ARBA" id="ARBA00004141"/>
    </source>
</evidence>
<dbReference type="Gene3D" id="1.10.4160.10">
    <property type="entry name" value="Hydantoin permease"/>
    <property type="match status" value="1"/>
</dbReference>
<comment type="subcellular location">
    <subcellularLocation>
        <location evidence="1">Membrane</location>
        <topology evidence="1">Multi-pass membrane protein</topology>
    </subcellularLocation>
</comment>
<keyword evidence="10" id="KW-1185">Reference proteome</keyword>
<evidence type="ECO:0000256" key="4">
    <source>
        <dbReference type="ARBA" id="ARBA00022989"/>
    </source>
</evidence>
<dbReference type="GO" id="GO:0015205">
    <property type="term" value="F:nucleobase transmembrane transporter activity"/>
    <property type="evidence" value="ECO:0007669"/>
    <property type="project" value="TreeGrafter"/>
</dbReference>
<evidence type="ECO:0000313" key="10">
    <source>
        <dbReference type="Proteomes" id="UP000720189"/>
    </source>
</evidence>
<feature type="transmembrane region" description="Helical" evidence="7">
    <location>
        <begin position="413"/>
        <end position="438"/>
    </location>
</feature>
<feature type="region of interest" description="Disordered" evidence="6">
    <location>
        <begin position="701"/>
        <end position="726"/>
    </location>
</feature>
<evidence type="ECO:0000256" key="7">
    <source>
        <dbReference type="SAM" id="Phobius"/>
    </source>
</evidence>
<feature type="transmembrane region" description="Helical" evidence="7">
    <location>
        <begin position="389"/>
        <end position="407"/>
    </location>
</feature>
<name>A0A9P9GMR8_FUSRE</name>
<dbReference type="GeneID" id="70225862"/>
<feature type="transmembrane region" description="Helical" evidence="7">
    <location>
        <begin position="258"/>
        <end position="278"/>
    </location>
</feature>
<dbReference type="PANTHER" id="PTHR30618">
    <property type="entry name" value="NCS1 FAMILY PURINE/PYRIMIDINE TRANSPORTER"/>
    <property type="match status" value="1"/>
</dbReference>
<dbReference type="CDD" id="cd11482">
    <property type="entry name" value="SLC-NCS1sbd_NRT1-like"/>
    <property type="match status" value="1"/>
</dbReference>